<dbReference type="EMBL" id="KZ451968">
    <property type="protein sequence ID" value="PKA57363.1"/>
    <property type="molecule type" value="Genomic_DNA"/>
</dbReference>
<keyword evidence="2" id="KW-1185">Reference proteome</keyword>
<organism evidence="1 2">
    <name type="scientific">Apostasia shenzhenica</name>
    <dbReference type="NCBI Taxonomy" id="1088818"/>
    <lineage>
        <taxon>Eukaryota</taxon>
        <taxon>Viridiplantae</taxon>
        <taxon>Streptophyta</taxon>
        <taxon>Embryophyta</taxon>
        <taxon>Tracheophyta</taxon>
        <taxon>Spermatophyta</taxon>
        <taxon>Magnoliopsida</taxon>
        <taxon>Liliopsida</taxon>
        <taxon>Asparagales</taxon>
        <taxon>Orchidaceae</taxon>
        <taxon>Apostasioideae</taxon>
        <taxon>Apostasia</taxon>
    </lineage>
</organism>
<name>A0A2I0AP94_9ASPA</name>
<protein>
    <submittedName>
        <fullName evidence="1">Uncharacterized protein</fullName>
    </submittedName>
</protein>
<gene>
    <name evidence="1" type="ORF">AXF42_Ash013550</name>
</gene>
<evidence type="ECO:0000313" key="2">
    <source>
        <dbReference type="Proteomes" id="UP000236161"/>
    </source>
</evidence>
<proteinExistence type="predicted"/>
<dbReference type="AlphaFoldDB" id="A0A2I0AP94"/>
<sequence>MDLPGSSAIIWRLCAVRDHGGDLPTAGVRAPRIRTQRRPRRLVGDSPSLPALVPDPHGASHRWALALLTVGQGDGAAAVHSSPVLRLQCLLLLPLLRLRAMLADPGVFLS</sequence>
<accession>A0A2I0AP94</accession>
<reference evidence="1 2" key="1">
    <citation type="journal article" date="2017" name="Nature">
        <title>The Apostasia genome and the evolution of orchids.</title>
        <authorList>
            <person name="Zhang G.Q."/>
            <person name="Liu K.W."/>
            <person name="Li Z."/>
            <person name="Lohaus R."/>
            <person name="Hsiao Y.Y."/>
            <person name="Niu S.C."/>
            <person name="Wang J.Y."/>
            <person name="Lin Y.C."/>
            <person name="Xu Q."/>
            <person name="Chen L.J."/>
            <person name="Yoshida K."/>
            <person name="Fujiwara S."/>
            <person name="Wang Z.W."/>
            <person name="Zhang Y.Q."/>
            <person name="Mitsuda N."/>
            <person name="Wang M."/>
            <person name="Liu G.H."/>
            <person name="Pecoraro L."/>
            <person name="Huang H.X."/>
            <person name="Xiao X.J."/>
            <person name="Lin M."/>
            <person name="Wu X.Y."/>
            <person name="Wu W.L."/>
            <person name="Chen Y.Y."/>
            <person name="Chang S.B."/>
            <person name="Sakamoto S."/>
            <person name="Ohme-Takagi M."/>
            <person name="Yagi M."/>
            <person name="Zeng S.J."/>
            <person name="Shen C.Y."/>
            <person name="Yeh C.M."/>
            <person name="Luo Y.B."/>
            <person name="Tsai W.C."/>
            <person name="Van de Peer Y."/>
            <person name="Liu Z.J."/>
        </authorList>
    </citation>
    <scope>NUCLEOTIDE SEQUENCE [LARGE SCALE GENOMIC DNA]</scope>
    <source>
        <strain evidence="2">cv. Shenzhen</strain>
        <tissue evidence="1">Stem</tissue>
    </source>
</reference>
<dbReference type="Proteomes" id="UP000236161">
    <property type="component" value="Unassembled WGS sequence"/>
</dbReference>
<evidence type="ECO:0000313" key="1">
    <source>
        <dbReference type="EMBL" id="PKA57363.1"/>
    </source>
</evidence>